<keyword evidence="2" id="KW-1185">Reference proteome</keyword>
<protein>
    <submittedName>
        <fullName evidence="1">Uncharacterized protein</fullName>
    </submittedName>
</protein>
<evidence type="ECO:0000313" key="2">
    <source>
        <dbReference type="Proteomes" id="UP000199701"/>
    </source>
</evidence>
<sequence length="364" mass="40411">MIISSSNVNMSSTRNYSKNIQANSTVFKWTLDGNQRQVSSNSTSLNYQESTKYDFLSSAFSTYNRLGEETAEYDASSTQNKLSSTDSEVKIGTSTLRRAFLSLLEMLEKSRFKSKFKDNDLFNELTNNSDTSVLSLTSSANPQTWNRLEINSYFMEEKESTAFSTTGTAVTADGKSISFDVTMEMSKSFTESYEFCQFSQYQQILTDPLVINLDSNPTSVKAKTFLFDIDSDGDKDEISELSSDNGYLALDKNGDGIINDGKELFGPSTNNGFNELAAYDSDGSGWIDEADSIYQKLKVWTKDENGKDILLSLKDADVGAIYLGSTKTKFSLTDDHNNLNGQVRRTGMYLKESGGSGTVQQVDF</sequence>
<proteinExistence type="predicted"/>
<dbReference type="PANTHER" id="PTHR39431:SF1">
    <property type="entry name" value="FRPA_C-RELATED PROTEIN"/>
    <property type="match status" value="1"/>
</dbReference>
<dbReference type="OrthoDB" id="1676884at2"/>
<reference evidence="1 2" key="1">
    <citation type="submission" date="2016-10" db="EMBL/GenBank/DDBJ databases">
        <authorList>
            <person name="de Groot N.N."/>
        </authorList>
    </citation>
    <scope>NUCLEOTIDE SEQUENCE [LARGE SCALE GENOMIC DNA]</scope>
    <source>
        <strain evidence="1 2">DSM 9179</strain>
    </source>
</reference>
<gene>
    <name evidence="1" type="ORF">SAMN05421659_11112</name>
</gene>
<organism evidence="1 2">
    <name type="scientific">[Clostridium] fimetarium</name>
    <dbReference type="NCBI Taxonomy" id="99656"/>
    <lineage>
        <taxon>Bacteria</taxon>
        <taxon>Bacillati</taxon>
        <taxon>Bacillota</taxon>
        <taxon>Clostridia</taxon>
        <taxon>Lachnospirales</taxon>
        <taxon>Lachnospiraceae</taxon>
    </lineage>
</organism>
<dbReference type="RefSeq" id="WP_092454995.1">
    <property type="nucleotide sequence ID" value="NZ_FOJI01000011.1"/>
</dbReference>
<name>A0A1I0R2R5_9FIRM</name>
<dbReference type="STRING" id="99656.SAMN05421659_11112"/>
<evidence type="ECO:0000313" key="1">
    <source>
        <dbReference type="EMBL" id="SEW34172.1"/>
    </source>
</evidence>
<dbReference type="Proteomes" id="UP000199701">
    <property type="component" value="Unassembled WGS sequence"/>
</dbReference>
<dbReference type="AlphaFoldDB" id="A0A1I0R2R5"/>
<dbReference type="EMBL" id="FOJI01000011">
    <property type="protein sequence ID" value="SEW34172.1"/>
    <property type="molecule type" value="Genomic_DNA"/>
</dbReference>
<accession>A0A1I0R2R5</accession>
<dbReference type="PANTHER" id="PTHR39431">
    <property type="entry name" value="FRPA/C-RELATED PROTEIN"/>
    <property type="match status" value="1"/>
</dbReference>